<dbReference type="Proteomes" id="UP000057043">
    <property type="component" value="Unassembled WGS sequence"/>
</dbReference>
<accession>A0A124FMR3</accession>
<comment type="caution">
    <text evidence="2">The sequence shown here is derived from an EMBL/GenBank/DDBJ whole genome shotgun (WGS) entry which is preliminary data.</text>
</comment>
<evidence type="ECO:0000313" key="2">
    <source>
        <dbReference type="EMBL" id="KUK45548.1"/>
    </source>
</evidence>
<evidence type="ECO:0000256" key="1">
    <source>
        <dbReference type="SAM" id="MobiDB-lite"/>
    </source>
</evidence>
<reference evidence="2 3" key="1">
    <citation type="journal article" date="2015" name="MBio">
        <title>Genome-Resolved Metagenomic Analysis Reveals Roles for Candidate Phyla and Other Microbial Community Members in Biogeochemical Transformations in Oil Reservoirs.</title>
        <authorList>
            <person name="Hu P."/>
            <person name="Tom L."/>
            <person name="Singh A."/>
            <person name="Thomas B.C."/>
            <person name="Baker B.J."/>
            <person name="Piceno Y.M."/>
            <person name="Andersen G.L."/>
            <person name="Banfield J.F."/>
        </authorList>
    </citation>
    <scope>NUCLEOTIDE SEQUENCE [LARGE SCALE GENOMIC DNA]</scope>
    <source>
        <strain evidence="2">57_489</strain>
    </source>
</reference>
<dbReference type="AlphaFoldDB" id="A0A124FMR3"/>
<protein>
    <submittedName>
        <fullName evidence="2">Uncharacterized protein</fullName>
    </submittedName>
</protein>
<dbReference type="EMBL" id="LGFT01000001">
    <property type="protein sequence ID" value="KUK45548.1"/>
    <property type="molecule type" value="Genomic_DNA"/>
</dbReference>
<sequence length="150" mass="16283">MLFQAGTLSGSIFRAPSKDSAAISRSLKLRRAISPQRSQASDWFGSRSRDRFKLSRASATDPSARDRFASSRRSATGRSSARVGMVMAKIKIGIDIGIDLRIEVSIGNGEMRAPGLMRRRSDSPSIIPFGGRSLVVLHSLFHPSPPTTNP</sequence>
<gene>
    <name evidence="2" type="ORF">XD72_0022</name>
</gene>
<organism evidence="2 3">
    <name type="scientific">Methanothrix harundinacea</name>
    <dbReference type="NCBI Taxonomy" id="301375"/>
    <lineage>
        <taxon>Archaea</taxon>
        <taxon>Methanobacteriati</taxon>
        <taxon>Methanobacteriota</taxon>
        <taxon>Stenosarchaea group</taxon>
        <taxon>Methanomicrobia</taxon>
        <taxon>Methanotrichales</taxon>
        <taxon>Methanotrichaceae</taxon>
        <taxon>Methanothrix</taxon>
    </lineage>
</organism>
<name>A0A124FMR3_9EURY</name>
<feature type="region of interest" description="Disordered" evidence="1">
    <location>
        <begin position="40"/>
        <end position="77"/>
    </location>
</feature>
<proteinExistence type="predicted"/>
<evidence type="ECO:0000313" key="3">
    <source>
        <dbReference type="Proteomes" id="UP000057043"/>
    </source>
</evidence>